<dbReference type="InterPro" id="IPR000073">
    <property type="entry name" value="AB_hydrolase_1"/>
</dbReference>
<feature type="binding site" evidence="2">
    <location>
        <position position="313"/>
    </location>
    <ligand>
        <name>substrate</name>
    </ligand>
</feature>
<dbReference type="UniPathway" id="UPA00051">
    <property type="reaction ID" value="UER00074"/>
</dbReference>
<organism evidence="5 6">
    <name type="scientific">Marivirga sericea</name>
    <dbReference type="NCBI Taxonomy" id="1028"/>
    <lineage>
        <taxon>Bacteria</taxon>
        <taxon>Pseudomonadati</taxon>
        <taxon>Bacteroidota</taxon>
        <taxon>Cytophagia</taxon>
        <taxon>Cytophagales</taxon>
        <taxon>Marivirgaceae</taxon>
        <taxon>Marivirga</taxon>
    </lineage>
</organism>
<keyword evidence="1 2" id="KW-0808">Transferase</keyword>
<dbReference type="EMBL" id="FXAW01000005">
    <property type="protein sequence ID" value="SMG39678.1"/>
    <property type="molecule type" value="Genomic_DNA"/>
</dbReference>
<dbReference type="GO" id="GO:0004414">
    <property type="term" value="F:homoserine O-acetyltransferase activity"/>
    <property type="evidence" value="ECO:0007669"/>
    <property type="project" value="UniProtKB-UniRule"/>
</dbReference>
<feature type="binding site" evidence="2">
    <location>
        <position position="196"/>
    </location>
    <ligand>
        <name>substrate</name>
    </ligand>
</feature>
<dbReference type="OrthoDB" id="9800754at2"/>
<comment type="subunit">
    <text evidence="2">Homodimer.</text>
</comment>
<dbReference type="SUPFAM" id="SSF53474">
    <property type="entry name" value="alpha/beta-Hydrolases"/>
    <property type="match status" value="1"/>
</dbReference>
<dbReference type="PANTHER" id="PTHR32268">
    <property type="entry name" value="HOMOSERINE O-ACETYLTRANSFERASE"/>
    <property type="match status" value="1"/>
</dbReference>
<keyword evidence="2" id="KW-0486">Methionine biosynthesis</keyword>
<name>A0A1X7KFI8_9BACT</name>
<dbReference type="InterPro" id="IPR029058">
    <property type="entry name" value="AB_hydrolase_fold"/>
</dbReference>
<dbReference type="PIRSF" id="PIRSF000443">
    <property type="entry name" value="Homoser_Ac_trans"/>
    <property type="match status" value="1"/>
</dbReference>
<comment type="caution">
    <text evidence="2">Lacks conserved residue(s) required for the propagation of feature annotation.</text>
</comment>
<dbReference type="EC" id="2.3.1.31" evidence="2"/>
<feature type="active site" evidence="2 3">
    <location>
        <position position="283"/>
    </location>
</feature>
<dbReference type="GO" id="GO:0005737">
    <property type="term" value="C:cytoplasm"/>
    <property type="evidence" value="ECO:0007669"/>
    <property type="project" value="UniProtKB-SubCell"/>
</dbReference>
<sequence length="338" mass="37569">MPQHRLPYNFQLENGETLQGASLNYEVLGEISDGKEVVWVCHAFTGSATVKDWWSSLFLENGGFIDLNQHILICANLLGSCYGSTGPDTINPETGESYGGDFPSITNKDAVRAFIELRKELKISKIHYLIGGSLGGQQALEWSILEPEIIENQILVASNARHSAWGIAFNELQRQAIELGVNGTEIDKQKALSLARSIAMLSYRSYADFESSQNGKAANGDWKVSSYLKYQGKKFNGRFSNNSYRILSQMMDAHNIAEGRGDNLKEVLASIKTRTLCIGIDSDNLFPLAEQKFISDYIPCAQLEVIKSSKGHDAFLIEGNLISKFIKKHLSNTLYEEL</sequence>
<dbReference type="RefSeq" id="WP_085517833.1">
    <property type="nucleotide sequence ID" value="NZ_FXAW01000005.1"/>
</dbReference>
<keyword evidence="2" id="KW-0963">Cytoplasm</keyword>
<evidence type="ECO:0000256" key="3">
    <source>
        <dbReference type="PIRSR" id="PIRSR000443-1"/>
    </source>
</evidence>
<dbReference type="Pfam" id="PF00561">
    <property type="entry name" value="Abhydrolase_1"/>
    <property type="match status" value="1"/>
</dbReference>
<dbReference type="STRING" id="1028.SAMN05661096_02667"/>
<evidence type="ECO:0000256" key="1">
    <source>
        <dbReference type="ARBA" id="ARBA00022679"/>
    </source>
</evidence>
<accession>A0A1X7KFI8</accession>
<comment type="subcellular location">
    <subcellularLocation>
        <location evidence="2">Cytoplasm</location>
    </subcellularLocation>
</comment>
<feature type="domain" description="AB hydrolase-1" evidence="4">
    <location>
        <begin position="38"/>
        <end position="316"/>
    </location>
</feature>
<evidence type="ECO:0000313" key="6">
    <source>
        <dbReference type="Proteomes" id="UP000193804"/>
    </source>
</evidence>
<comment type="pathway">
    <text evidence="2">Amino-acid biosynthesis; L-methionine biosynthesis via de novo pathway; O-acetyl-L-homoserine from L-homoserine: step 1/1.</text>
</comment>
<evidence type="ECO:0000259" key="4">
    <source>
        <dbReference type="Pfam" id="PF00561"/>
    </source>
</evidence>
<dbReference type="InterPro" id="IPR008220">
    <property type="entry name" value="HAT_MetX-like"/>
</dbReference>
<dbReference type="NCBIfam" id="TIGR01392">
    <property type="entry name" value="homoserO_Ac_trn"/>
    <property type="match status" value="1"/>
</dbReference>
<proteinExistence type="inferred from homology"/>
<evidence type="ECO:0000256" key="2">
    <source>
        <dbReference type="HAMAP-Rule" id="MF_00296"/>
    </source>
</evidence>
<comment type="function">
    <text evidence="2">Transfers an acetyl group from acetyl-CoA to L-homoserine, forming acetyl-L-homoserine.</text>
</comment>
<reference evidence="6" key="1">
    <citation type="submission" date="2017-04" db="EMBL/GenBank/DDBJ databases">
        <authorList>
            <person name="Varghese N."/>
            <person name="Submissions S."/>
        </authorList>
    </citation>
    <scope>NUCLEOTIDE SEQUENCE [LARGE SCALE GENOMIC DNA]</scope>
    <source>
        <strain evidence="6">DSM 4125</strain>
    </source>
</reference>
<dbReference type="Gene3D" id="3.40.50.1820">
    <property type="entry name" value="alpha/beta hydrolase"/>
    <property type="match status" value="1"/>
</dbReference>
<feature type="active site" description="Nucleophile" evidence="2 3">
    <location>
        <position position="133"/>
    </location>
</feature>
<comment type="catalytic activity">
    <reaction evidence="2">
        <text>L-homoserine + acetyl-CoA = O-acetyl-L-homoserine + CoA</text>
        <dbReference type="Rhea" id="RHEA:13701"/>
        <dbReference type="ChEBI" id="CHEBI:57287"/>
        <dbReference type="ChEBI" id="CHEBI:57288"/>
        <dbReference type="ChEBI" id="CHEBI:57476"/>
        <dbReference type="ChEBI" id="CHEBI:57716"/>
        <dbReference type="EC" id="2.3.1.31"/>
    </reaction>
</comment>
<feature type="active site" evidence="2 3">
    <location>
        <position position="312"/>
    </location>
</feature>
<dbReference type="PANTHER" id="PTHR32268:SF11">
    <property type="entry name" value="HOMOSERINE O-ACETYLTRANSFERASE"/>
    <property type="match status" value="1"/>
</dbReference>
<keyword evidence="2" id="KW-0012">Acyltransferase</keyword>
<dbReference type="AlphaFoldDB" id="A0A1X7KFI8"/>
<gene>
    <name evidence="2" type="primary">metXA</name>
    <name evidence="5" type="ORF">SAMN05661096_02667</name>
</gene>
<dbReference type="GO" id="GO:0009086">
    <property type="term" value="P:methionine biosynthetic process"/>
    <property type="evidence" value="ECO:0007669"/>
    <property type="project" value="UniProtKB-UniRule"/>
</dbReference>
<keyword evidence="6" id="KW-1185">Reference proteome</keyword>
<keyword evidence="2" id="KW-0028">Amino-acid biosynthesis</keyword>
<protein>
    <recommendedName>
        <fullName evidence="2">Homoserine O-acetyltransferase</fullName>
        <shortName evidence="2">HAT</shortName>
        <ecNumber evidence="2">2.3.1.31</ecNumber>
    </recommendedName>
    <alternativeName>
        <fullName evidence="2">Homoserine transacetylase</fullName>
        <shortName evidence="2">HTA</shortName>
    </alternativeName>
</protein>
<comment type="similarity">
    <text evidence="2">Belongs to the AB hydrolase superfamily. MetX family.</text>
</comment>
<dbReference type="GO" id="GO:0009092">
    <property type="term" value="P:homoserine metabolic process"/>
    <property type="evidence" value="ECO:0007669"/>
    <property type="project" value="TreeGrafter"/>
</dbReference>
<evidence type="ECO:0000313" key="5">
    <source>
        <dbReference type="EMBL" id="SMG39678.1"/>
    </source>
</evidence>
<dbReference type="Proteomes" id="UP000193804">
    <property type="component" value="Unassembled WGS sequence"/>
</dbReference>
<dbReference type="HAMAP" id="MF_00296">
    <property type="entry name" value="MetX_acyltransf"/>
    <property type="match status" value="1"/>
</dbReference>